<dbReference type="RefSeq" id="WP_141165359.1">
    <property type="nucleotide sequence ID" value="NZ_VHLH01000002.1"/>
</dbReference>
<comment type="similarity">
    <text evidence="1 7">Belongs to the RecO family.</text>
</comment>
<dbReference type="Pfam" id="PF11967">
    <property type="entry name" value="RecO_N"/>
    <property type="match status" value="1"/>
</dbReference>
<keyword evidence="5 7" id="KW-0234">DNA repair</keyword>
<dbReference type="Proteomes" id="UP000320314">
    <property type="component" value="Unassembled WGS sequence"/>
</dbReference>
<organism evidence="9 10">
    <name type="scientific">Pararhizobium mangrovi</name>
    <dbReference type="NCBI Taxonomy" id="2590452"/>
    <lineage>
        <taxon>Bacteria</taxon>
        <taxon>Pseudomonadati</taxon>
        <taxon>Pseudomonadota</taxon>
        <taxon>Alphaproteobacteria</taxon>
        <taxon>Hyphomicrobiales</taxon>
        <taxon>Rhizobiaceae</taxon>
        <taxon>Rhizobium/Agrobacterium group</taxon>
        <taxon>Pararhizobium</taxon>
    </lineage>
</organism>
<name>A0A506UC52_9HYPH</name>
<evidence type="ECO:0000256" key="5">
    <source>
        <dbReference type="ARBA" id="ARBA00023204"/>
    </source>
</evidence>
<comment type="caution">
    <text evidence="9">The sequence shown here is derived from an EMBL/GenBank/DDBJ whole genome shotgun (WGS) entry which is preliminary data.</text>
</comment>
<keyword evidence="4 7" id="KW-0233">DNA recombination</keyword>
<dbReference type="EMBL" id="VHLH01000002">
    <property type="protein sequence ID" value="TPW32003.1"/>
    <property type="molecule type" value="Genomic_DNA"/>
</dbReference>
<dbReference type="SUPFAM" id="SSF57863">
    <property type="entry name" value="ArfGap/RecO-like zinc finger"/>
    <property type="match status" value="1"/>
</dbReference>
<keyword evidence="10" id="KW-1185">Reference proteome</keyword>
<dbReference type="AlphaFoldDB" id="A0A506UC52"/>
<evidence type="ECO:0000256" key="1">
    <source>
        <dbReference type="ARBA" id="ARBA00007452"/>
    </source>
</evidence>
<dbReference type="PANTHER" id="PTHR33991">
    <property type="entry name" value="DNA REPAIR PROTEIN RECO"/>
    <property type="match status" value="1"/>
</dbReference>
<evidence type="ECO:0000256" key="2">
    <source>
        <dbReference type="ARBA" id="ARBA00021310"/>
    </source>
</evidence>
<evidence type="ECO:0000256" key="6">
    <source>
        <dbReference type="ARBA" id="ARBA00033409"/>
    </source>
</evidence>
<evidence type="ECO:0000256" key="3">
    <source>
        <dbReference type="ARBA" id="ARBA00022763"/>
    </source>
</evidence>
<evidence type="ECO:0000256" key="7">
    <source>
        <dbReference type="HAMAP-Rule" id="MF_00201"/>
    </source>
</evidence>
<reference evidence="9 10" key="1">
    <citation type="submission" date="2019-06" db="EMBL/GenBank/DDBJ databases">
        <authorList>
            <person name="Li M."/>
        </authorList>
    </citation>
    <scope>NUCLEOTIDE SEQUENCE [LARGE SCALE GENOMIC DNA]</scope>
    <source>
        <strain evidence="9 10">BGMRC6574</strain>
    </source>
</reference>
<dbReference type="PANTHER" id="PTHR33991:SF1">
    <property type="entry name" value="DNA REPAIR PROTEIN RECO"/>
    <property type="match status" value="1"/>
</dbReference>
<proteinExistence type="inferred from homology"/>
<dbReference type="OrthoDB" id="9804792at2"/>
<dbReference type="Pfam" id="PF02565">
    <property type="entry name" value="RecO_C"/>
    <property type="match status" value="1"/>
</dbReference>
<dbReference type="InterPro" id="IPR012340">
    <property type="entry name" value="NA-bd_OB-fold"/>
</dbReference>
<accession>A0A506UC52</accession>
<comment type="function">
    <text evidence="7">Involved in DNA repair and RecF pathway recombination.</text>
</comment>
<evidence type="ECO:0000313" key="9">
    <source>
        <dbReference type="EMBL" id="TPW32003.1"/>
    </source>
</evidence>
<feature type="domain" description="DNA replication/recombination mediator RecO N-terminal" evidence="8">
    <location>
        <begin position="1"/>
        <end position="71"/>
    </location>
</feature>
<gene>
    <name evidence="7 9" type="primary">recO</name>
    <name evidence="9" type="ORF">FJU11_02105</name>
</gene>
<evidence type="ECO:0000313" key="10">
    <source>
        <dbReference type="Proteomes" id="UP000320314"/>
    </source>
</evidence>
<sequence>MQWHDEGVILGIKRHGETSVVAEVMTRDHGRHMGLVHGGRSRRQQPLLQPGNRVDLVWRARLADHLGAFRVEPLSLRAARLMERACALYGVQAMAALLRLLPERDPHPALYAALDAILDALHEPASAGELFVRFELAVLDELGFGLDLTRCASTGATAALVYVSPKSGRAVSREAGLPFADRLLALPPFLADRQASPEREDLTDAFRLTGFFLVRNVYEPRGIAVPSAREAFVRSVLAVPADTAQ</sequence>
<dbReference type="InterPro" id="IPR042242">
    <property type="entry name" value="RecO_C"/>
</dbReference>
<protein>
    <recommendedName>
        <fullName evidence="2 7">DNA repair protein RecO</fullName>
    </recommendedName>
    <alternativeName>
        <fullName evidence="6 7">Recombination protein O</fullName>
    </alternativeName>
</protein>
<dbReference type="HAMAP" id="MF_00201">
    <property type="entry name" value="RecO"/>
    <property type="match status" value="1"/>
</dbReference>
<keyword evidence="3 7" id="KW-0227">DNA damage</keyword>
<dbReference type="InterPro" id="IPR022572">
    <property type="entry name" value="DNA_rep/recomb_RecO_N"/>
</dbReference>
<evidence type="ECO:0000259" key="8">
    <source>
        <dbReference type="Pfam" id="PF11967"/>
    </source>
</evidence>
<dbReference type="SUPFAM" id="SSF50249">
    <property type="entry name" value="Nucleic acid-binding proteins"/>
    <property type="match status" value="1"/>
</dbReference>
<dbReference type="NCBIfam" id="TIGR00613">
    <property type="entry name" value="reco"/>
    <property type="match status" value="1"/>
</dbReference>
<dbReference type="GO" id="GO:0006302">
    <property type="term" value="P:double-strand break repair"/>
    <property type="evidence" value="ECO:0007669"/>
    <property type="project" value="TreeGrafter"/>
</dbReference>
<dbReference type="Gene3D" id="2.40.50.140">
    <property type="entry name" value="Nucleic acid-binding proteins"/>
    <property type="match status" value="1"/>
</dbReference>
<dbReference type="GO" id="GO:0043590">
    <property type="term" value="C:bacterial nucleoid"/>
    <property type="evidence" value="ECO:0007669"/>
    <property type="project" value="TreeGrafter"/>
</dbReference>
<dbReference type="InterPro" id="IPR037278">
    <property type="entry name" value="ARFGAP/RecO"/>
</dbReference>
<dbReference type="Gene3D" id="1.20.1440.120">
    <property type="entry name" value="Recombination protein O, C-terminal domain"/>
    <property type="match status" value="1"/>
</dbReference>
<dbReference type="GO" id="GO:0006310">
    <property type="term" value="P:DNA recombination"/>
    <property type="evidence" value="ECO:0007669"/>
    <property type="project" value="UniProtKB-UniRule"/>
</dbReference>
<evidence type="ECO:0000256" key="4">
    <source>
        <dbReference type="ARBA" id="ARBA00023172"/>
    </source>
</evidence>
<dbReference type="InterPro" id="IPR003717">
    <property type="entry name" value="RecO"/>
</dbReference>